<evidence type="ECO:0000313" key="3">
    <source>
        <dbReference type="Proteomes" id="UP001530400"/>
    </source>
</evidence>
<accession>A0ABD3PJ60</accession>
<feature type="signal peptide" evidence="1">
    <location>
        <begin position="1"/>
        <end position="18"/>
    </location>
</feature>
<reference evidence="2 3" key="1">
    <citation type="submission" date="2024-10" db="EMBL/GenBank/DDBJ databases">
        <title>Updated reference genomes for cyclostephanoid diatoms.</title>
        <authorList>
            <person name="Roberts W.R."/>
            <person name="Alverson A.J."/>
        </authorList>
    </citation>
    <scope>NUCLEOTIDE SEQUENCE [LARGE SCALE GENOMIC DNA]</scope>
    <source>
        <strain evidence="2 3">AJA010-31</strain>
    </source>
</reference>
<evidence type="ECO:0000256" key="1">
    <source>
        <dbReference type="SAM" id="SignalP"/>
    </source>
</evidence>
<comment type="caution">
    <text evidence="2">The sequence shown here is derived from an EMBL/GenBank/DDBJ whole genome shotgun (WGS) entry which is preliminary data.</text>
</comment>
<evidence type="ECO:0000313" key="2">
    <source>
        <dbReference type="EMBL" id="KAL3788230.1"/>
    </source>
</evidence>
<dbReference type="Pfam" id="PF19671">
    <property type="entry name" value="DUF6174"/>
    <property type="match status" value="1"/>
</dbReference>
<keyword evidence="3" id="KW-1185">Reference proteome</keyword>
<dbReference type="AlphaFoldDB" id="A0ABD3PJ60"/>
<gene>
    <name evidence="2" type="ORF">ACHAWO_012619</name>
</gene>
<feature type="chain" id="PRO_5044868414" evidence="1">
    <location>
        <begin position="19"/>
        <end position="191"/>
    </location>
</feature>
<organism evidence="2 3">
    <name type="scientific">Cyclotella atomus</name>
    <dbReference type="NCBI Taxonomy" id="382360"/>
    <lineage>
        <taxon>Eukaryota</taxon>
        <taxon>Sar</taxon>
        <taxon>Stramenopiles</taxon>
        <taxon>Ochrophyta</taxon>
        <taxon>Bacillariophyta</taxon>
        <taxon>Coscinodiscophyceae</taxon>
        <taxon>Thalassiosirophycidae</taxon>
        <taxon>Stephanodiscales</taxon>
        <taxon>Stephanodiscaceae</taxon>
        <taxon>Cyclotella</taxon>
    </lineage>
</organism>
<dbReference type="InterPro" id="IPR046172">
    <property type="entry name" value="DUF6174"/>
</dbReference>
<dbReference type="EMBL" id="JALLPJ020000575">
    <property type="protein sequence ID" value="KAL3788230.1"/>
    <property type="molecule type" value="Genomic_DNA"/>
</dbReference>
<dbReference type="Proteomes" id="UP001530400">
    <property type="component" value="Unassembled WGS sequence"/>
</dbReference>
<sequence>MKLPSSFVLTAFLPATAARLTAASANFNDQAAAVEKITGSAPQIMHEEQSEPEFDDTPSYDIFDVQSSLDAHRNIWWQTVGDGNNYDMKFERVCFCPDNYRGPFELAVRGGAVTTATYTDDTAVDSEMLGMLLSVEGVMDEIQKGLDRKYVELKVKYNNMGYPDEFYSDSSRMIADDEMTYKISDVVLVDE</sequence>
<protein>
    <submittedName>
        <fullName evidence="2">Uncharacterized protein</fullName>
    </submittedName>
</protein>
<name>A0ABD3PJ60_9STRA</name>
<proteinExistence type="predicted"/>
<keyword evidence="1" id="KW-0732">Signal</keyword>